<dbReference type="Proteomes" id="UP000276133">
    <property type="component" value="Unassembled WGS sequence"/>
</dbReference>
<dbReference type="AlphaFoldDB" id="A0A3M7PSU4"/>
<keyword evidence="3" id="KW-1185">Reference proteome</keyword>
<evidence type="ECO:0000256" key="1">
    <source>
        <dbReference type="SAM" id="MobiDB-lite"/>
    </source>
</evidence>
<proteinExistence type="predicted"/>
<feature type="compositionally biased region" description="Low complexity" evidence="1">
    <location>
        <begin position="38"/>
        <end position="52"/>
    </location>
</feature>
<feature type="non-terminal residue" evidence="2">
    <location>
        <position position="377"/>
    </location>
</feature>
<name>A0A3M7PSU4_BRAPC</name>
<organism evidence="2 3">
    <name type="scientific">Brachionus plicatilis</name>
    <name type="common">Marine rotifer</name>
    <name type="synonym">Brachionus muelleri</name>
    <dbReference type="NCBI Taxonomy" id="10195"/>
    <lineage>
        <taxon>Eukaryota</taxon>
        <taxon>Metazoa</taxon>
        <taxon>Spiralia</taxon>
        <taxon>Gnathifera</taxon>
        <taxon>Rotifera</taxon>
        <taxon>Eurotatoria</taxon>
        <taxon>Monogononta</taxon>
        <taxon>Pseudotrocha</taxon>
        <taxon>Ploima</taxon>
        <taxon>Brachionidae</taxon>
        <taxon>Brachionus</taxon>
    </lineage>
</organism>
<comment type="caution">
    <text evidence="2">The sequence shown here is derived from an EMBL/GenBank/DDBJ whole genome shotgun (WGS) entry which is preliminary data.</text>
</comment>
<reference evidence="2 3" key="1">
    <citation type="journal article" date="2018" name="Sci. Rep.">
        <title>Genomic signatures of local adaptation to the degree of environmental predictability in rotifers.</title>
        <authorList>
            <person name="Franch-Gras L."/>
            <person name="Hahn C."/>
            <person name="Garcia-Roger E.M."/>
            <person name="Carmona M.J."/>
            <person name="Serra M."/>
            <person name="Gomez A."/>
        </authorList>
    </citation>
    <scope>NUCLEOTIDE SEQUENCE [LARGE SCALE GENOMIC DNA]</scope>
    <source>
        <strain evidence="2">HYR1</strain>
    </source>
</reference>
<sequence>MAEELNELKKLELRVSQTDSINNNSHTGNHERKLLPPSGGSSSNNSTESSTETQNNYTPAFLGDLRYRSSQAANLSINEADLPMAVIPFLRGSALSTIKNMIMKNKNLKWGDIKAHFKNGSGCDEILVRFQNLCDKLQRTHEYDKVRLLIRAVPERIGEELMLRQKERLDEAFNVVKGMYSCMGNTSYNTDKVIMDRYVGNNKSKARAINFTITKTYGIRDDKVCYECNKRRHVKKTATLSIRTKVTKEITRKTVWQTLYQLVNHQQMRISVIWQLKGNYLPFVEFWVIDNQENDAQLGLERFNLTGAGVFPNQNLITFPSETIILNSDMNNDESSEGILTRSSTESIHDENIFEEELPLDKASNKFECKQVQKLVE</sequence>
<protein>
    <submittedName>
        <fullName evidence="2">Uncharacterized protein</fullName>
    </submittedName>
</protein>
<accession>A0A3M7PSU4</accession>
<gene>
    <name evidence="2" type="ORF">BpHYR1_042243</name>
</gene>
<evidence type="ECO:0000313" key="2">
    <source>
        <dbReference type="EMBL" id="RNA01999.1"/>
    </source>
</evidence>
<dbReference type="EMBL" id="REGN01009084">
    <property type="protein sequence ID" value="RNA01999.1"/>
    <property type="molecule type" value="Genomic_DNA"/>
</dbReference>
<evidence type="ECO:0000313" key="3">
    <source>
        <dbReference type="Proteomes" id="UP000276133"/>
    </source>
</evidence>
<feature type="region of interest" description="Disordered" evidence="1">
    <location>
        <begin position="20"/>
        <end position="57"/>
    </location>
</feature>